<keyword evidence="8" id="KW-1185">Reference proteome</keyword>
<dbReference type="PROSITE" id="PS51257">
    <property type="entry name" value="PROKAR_LIPOPROTEIN"/>
    <property type="match status" value="1"/>
</dbReference>
<dbReference type="SUPFAM" id="SSF53474">
    <property type="entry name" value="alpha/beta-Hydrolases"/>
    <property type="match status" value="1"/>
</dbReference>
<dbReference type="Pfam" id="PF00450">
    <property type="entry name" value="Peptidase_S10"/>
    <property type="match status" value="1"/>
</dbReference>
<reference evidence="7" key="1">
    <citation type="journal article" date="2020" name="Stud. Mycol.">
        <title>101 Dothideomycetes genomes: a test case for predicting lifestyles and emergence of pathogens.</title>
        <authorList>
            <person name="Haridas S."/>
            <person name="Albert R."/>
            <person name="Binder M."/>
            <person name="Bloem J."/>
            <person name="Labutti K."/>
            <person name="Salamov A."/>
            <person name="Andreopoulos B."/>
            <person name="Baker S."/>
            <person name="Barry K."/>
            <person name="Bills G."/>
            <person name="Bluhm B."/>
            <person name="Cannon C."/>
            <person name="Castanera R."/>
            <person name="Culley D."/>
            <person name="Daum C."/>
            <person name="Ezra D."/>
            <person name="Gonzalez J."/>
            <person name="Henrissat B."/>
            <person name="Kuo A."/>
            <person name="Liang C."/>
            <person name="Lipzen A."/>
            <person name="Lutzoni F."/>
            <person name="Magnuson J."/>
            <person name="Mondo S."/>
            <person name="Nolan M."/>
            <person name="Ohm R."/>
            <person name="Pangilinan J."/>
            <person name="Park H.-J."/>
            <person name="Ramirez L."/>
            <person name="Alfaro M."/>
            <person name="Sun H."/>
            <person name="Tritt A."/>
            <person name="Yoshinaga Y."/>
            <person name="Zwiers L.-H."/>
            <person name="Turgeon B."/>
            <person name="Goodwin S."/>
            <person name="Spatafora J."/>
            <person name="Crous P."/>
            <person name="Grigoriev I."/>
        </authorList>
    </citation>
    <scope>NUCLEOTIDE SEQUENCE</scope>
    <source>
        <strain evidence="7">CBS 627.86</strain>
    </source>
</reference>
<organism evidence="7 8">
    <name type="scientific">Lophiotrema nucula</name>
    <dbReference type="NCBI Taxonomy" id="690887"/>
    <lineage>
        <taxon>Eukaryota</taxon>
        <taxon>Fungi</taxon>
        <taxon>Dikarya</taxon>
        <taxon>Ascomycota</taxon>
        <taxon>Pezizomycotina</taxon>
        <taxon>Dothideomycetes</taxon>
        <taxon>Pleosporomycetidae</taxon>
        <taxon>Pleosporales</taxon>
        <taxon>Lophiotremataceae</taxon>
        <taxon>Lophiotrema</taxon>
    </lineage>
</organism>
<protein>
    <submittedName>
        <fullName evidence="7">Carboxypeptidase S1, CPD-S1</fullName>
    </submittedName>
</protein>
<proteinExistence type="inferred from homology"/>
<accession>A0A6A5YUD0</accession>
<dbReference type="AlphaFoldDB" id="A0A6A5YUD0"/>
<keyword evidence="3" id="KW-0645">Protease</keyword>
<dbReference type="Proteomes" id="UP000799770">
    <property type="component" value="Unassembled WGS sequence"/>
</dbReference>
<evidence type="ECO:0000256" key="6">
    <source>
        <dbReference type="SAM" id="SignalP"/>
    </source>
</evidence>
<name>A0A6A5YUD0_9PLEO</name>
<gene>
    <name evidence="7" type="ORF">BDV96DRAFT_199137</name>
</gene>
<evidence type="ECO:0000313" key="7">
    <source>
        <dbReference type="EMBL" id="KAF2110742.1"/>
    </source>
</evidence>
<evidence type="ECO:0000313" key="8">
    <source>
        <dbReference type="Proteomes" id="UP000799770"/>
    </source>
</evidence>
<dbReference type="PANTHER" id="PTHR11802">
    <property type="entry name" value="SERINE PROTEASE FAMILY S10 SERINE CARBOXYPEPTIDASE"/>
    <property type="match status" value="1"/>
</dbReference>
<feature type="signal peptide" evidence="6">
    <location>
        <begin position="1"/>
        <end position="21"/>
    </location>
</feature>
<evidence type="ECO:0000256" key="1">
    <source>
        <dbReference type="ARBA" id="ARBA00009431"/>
    </source>
</evidence>
<evidence type="ECO:0000256" key="5">
    <source>
        <dbReference type="ARBA" id="ARBA00023180"/>
    </source>
</evidence>
<dbReference type="PANTHER" id="PTHR11802:SF453">
    <property type="entry name" value="S1, PUTATIVE-RELATED"/>
    <property type="match status" value="1"/>
</dbReference>
<dbReference type="GO" id="GO:0000324">
    <property type="term" value="C:fungal-type vacuole"/>
    <property type="evidence" value="ECO:0007669"/>
    <property type="project" value="TreeGrafter"/>
</dbReference>
<keyword evidence="2 7" id="KW-0121">Carboxypeptidase</keyword>
<feature type="chain" id="PRO_5025597296" evidence="6">
    <location>
        <begin position="22"/>
        <end position="458"/>
    </location>
</feature>
<keyword evidence="5" id="KW-0325">Glycoprotein</keyword>
<evidence type="ECO:0000256" key="2">
    <source>
        <dbReference type="ARBA" id="ARBA00022645"/>
    </source>
</evidence>
<dbReference type="EMBL" id="ML977337">
    <property type="protein sequence ID" value="KAF2110742.1"/>
    <property type="molecule type" value="Genomic_DNA"/>
</dbReference>
<dbReference type="InterPro" id="IPR029058">
    <property type="entry name" value="AB_hydrolase_fold"/>
</dbReference>
<keyword evidence="4" id="KW-0378">Hydrolase</keyword>
<keyword evidence="6" id="KW-0732">Signal</keyword>
<dbReference type="PRINTS" id="PR00724">
    <property type="entry name" value="CRBOXYPTASEC"/>
</dbReference>
<dbReference type="Gene3D" id="1.10.287.410">
    <property type="match status" value="1"/>
</dbReference>
<dbReference type="GO" id="GO:0006508">
    <property type="term" value="P:proteolysis"/>
    <property type="evidence" value="ECO:0007669"/>
    <property type="project" value="UniProtKB-KW"/>
</dbReference>
<comment type="similarity">
    <text evidence="1">Belongs to the peptidase S10 family.</text>
</comment>
<sequence length="458" mass="51078">MMHRLDLLTLVTVLSVACTTASVPNQKIISGSNICYVSNSGICETTPNVTQYSGYATVGEDMHMWFWFFSARQNPSTAPLVLYLEGGPGGASEYGLFTQNGPCKFENENDTEPVFNPYSFNNFSNVLYLDNPIGTGFSYGSGTQVNNTKEAIPYVWNALQIFLDEFEEYQGREFGIFTESFGGRYGPELANYILQQNHAVRVGSIEGKEINLKALGLANAAVDTSIKERANIEFAYKNEYRPLINESLHDELLKFYEEEARPALANCTALGTREACYNASRLYYRNIEGRIVQSATTLYDDFVPYDVRKNRTIPPMSHVAYLQREDVRVALGAKVKYRDWGGGMSFLLDGDDARSSLSELTIVVQAGINVVMYTGDADYVCNWLGTLQVANAIEWSGQDAFKKQVLEPYNVDGQEVGTCKSVDNLTFVRVFGGGHNVMWYHPVTVLSILRQTTFGSLL</sequence>
<dbReference type="OrthoDB" id="443318at2759"/>
<dbReference type="GO" id="GO:0004185">
    <property type="term" value="F:serine-type carboxypeptidase activity"/>
    <property type="evidence" value="ECO:0007669"/>
    <property type="project" value="InterPro"/>
</dbReference>
<evidence type="ECO:0000256" key="4">
    <source>
        <dbReference type="ARBA" id="ARBA00022801"/>
    </source>
</evidence>
<evidence type="ECO:0000256" key="3">
    <source>
        <dbReference type="ARBA" id="ARBA00022670"/>
    </source>
</evidence>
<dbReference type="Gene3D" id="3.40.50.1820">
    <property type="entry name" value="alpha/beta hydrolase"/>
    <property type="match status" value="1"/>
</dbReference>
<dbReference type="InterPro" id="IPR001563">
    <property type="entry name" value="Peptidase_S10"/>
</dbReference>